<comment type="caution">
    <text evidence="5">The sequence shown here is derived from an EMBL/GenBank/DDBJ whole genome shotgun (WGS) entry which is preliminary data.</text>
</comment>
<dbReference type="OrthoDB" id="1683773at2"/>
<comment type="similarity">
    <text evidence="2">Belongs to the alpha/beta-type SASP family.</text>
</comment>
<dbReference type="PANTHER" id="PTHR36107:SF1">
    <property type="entry name" value="SMALL, ACID-SOLUBLE SPORE PROTEIN A"/>
    <property type="match status" value="1"/>
</dbReference>
<dbReference type="PATRIC" id="fig|1379739.3.peg.2150"/>
<dbReference type="PROSITE" id="PS00304">
    <property type="entry name" value="SASP_1"/>
    <property type="match status" value="1"/>
</dbReference>
<dbReference type="HOGENOM" id="CLU_169738_2_1_9"/>
<evidence type="ECO:0000256" key="3">
    <source>
        <dbReference type="ARBA" id="ARBA00022969"/>
    </source>
</evidence>
<evidence type="ECO:0000313" key="6">
    <source>
        <dbReference type="Proteomes" id="UP000032250"/>
    </source>
</evidence>
<dbReference type="RefSeq" id="WP_003486049.1">
    <property type="nucleotide sequence ID" value="NZ_JXSU01000007.1"/>
</dbReference>
<dbReference type="InterPro" id="IPR050847">
    <property type="entry name" value="SASP_DNA-binding"/>
</dbReference>
<comment type="function">
    <text evidence="1">SASP are bound to spore DNA. They are double-stranded DNA-binding proteins that cause DNA to change to an a-like conformation. They protect the DNA backbone from chemical and enzymatic cleavage and are thus involved in dormant spore's high resistance to UV light.</text>
</comment>
<organism evidence="5 6">
    <name type="scientific">Clostridium botulinum B2 450</name>
    <dbReference type="NCBI Taxonomy" id="1379739"/>
    <lineage>
        <taxon>Bacteria</taxon>
        <taxon>Bacillati</taxon>
        <taxon>Bacillota</taxon>
        <taxon>Clostridia</taxon>
        <taxon>Eubacteriales</taxon>
        <taxon>Clostridiaceae</taxon>
        <taxon>Clostridium</taxon>
    </lineage>
</organism>
<evidence type="ECO:0000256" key="4">
    <source>
        <dbReference type="ARBA" id="ARBA00023125"/>
    </source>
</evidence>
<dbReference type="InterPro" id="IPR001448">
    <property type="entry name" value="SASP_alpha/beta-type"/>
</dbReference>
<dbReference type="InterPro" id="IPR038300">
    <property type="entry name" value="SASP_sf_alpha/beta"/>
</dbReference>
<keyword evidence="3" id="KW-0749">Sporulation</keyword>
<keyword evidence="4" id="KW-0238">DNA-binding</keyword>
<dbReference type="InterPro" id="IPR018126">
    <property type="entry name" value="SASP_alpha/beta-type_CS"/>
</dbReference>
<reference evidence="5 6" key="1">
    <citation type="submission" date="2014-06" db="EMBL/GenBank/DDBJ databases">
        <title>Genome characterization of distinct group I Clostridium botulinum lineages.</title>
        <authorList>
            <person name="Giordani F."/>
            <person name="Anselmo A."/>
            <person name="Fillo S."/>
            <person name="Palozzi A.M."/>
            <person name="Fortunato A."/>
            <person name="Gentile B."/>
            <person name="Ciammaruconi A."/>
            <person name="Anniballi F."/>
            <person name="De Medici D."/>
            <person name="Lista F."/>
        </authorList>
    </citation>
    <scope>NUCLEOTIDE SEQUENCE [LARGE SCALE GENOMIC DNA]</scope>
    <source>
        <strain evidence="5 6">B2 450</strain>
    </source>
</reference>
<evidence type="ECO:0000256" key="2">
    <source>
        <dbReference type="ARBA" id="ARBA00005442"/>
    </source>
</evidence>
<dbReference type="Gene3D" id="6.10.10.80">
    <property type="entry name" value="Small, acid-soluble spore protein, alpha/beta type-like"/>
    <property type="match status" value="1"/>
</dbReference>
<dbReference type="EMBL" id="JXSU01000007">
    <property type="protein sequence ID" value="KIS23721.1"/>
    <property type="molecule type" value="Genomic_DNA"/>
</dbReference>
<dbReference type="Proteomes" id="UP000032250">
    <property type="component" value="Unassembled WGS sequence"/>
</dbReference>
<dbReference type="PANTHER" id="PTHR36107">
    <property type="entry name" value="SMALL, ACID-SOLUBLE SPORE PROTEIN A"/>
    <property type="match status" value="1"/>
</dbReference>
<accession>A0A0D1BXZ2</accession>
<sequence length="67" mass="7428">MPSNKNSNNLVVPEAQHGLNQLKMEVANEVGISNYDSMDKGNLTSRQNGYVGGNMVKKMVEAYERNL</sequence>
<dbReference type="GO" id="GO:0030435">
    <property type="term" value="P:sporulation resulting in formation of a cellular spore"/>
    <property type="evidence" value="ECO:0007669"/>
    <property type="project" value="UniProtKB-KW"/>
</dbReference>
<dbReference type="GO" id="GO:0003690">
    <property type="term" value="F:double-stranded DNA binding"/>
    <property type="evidence" value="ECO:0007669"/>
    <property type="project" value="InterPro"/>
</dbReference>
<name>A0A0D1BXZ2_CLOBO</name>
<dbReference type="AlphaFoldDB" id="A0A0D1BXZ2"/>
<dbReference type="PROSITE" id="PS00684">
    <property type="entry name" value="SASP_2"/>
    <property type="match status" value="1"/>
</dbReference>
<gene>
    <name evidence="5" type="ORF">N495_08980</name>
</gene>
<dbReference type="Pfam" id="PF00269">
    <property type="entry name" value="SASP"/>
    <property type="match status" value="1"/>
</dbReference>
<proteinExistence type="inferred from homology"/>
<protein>
    <submittedName>
        <fullName evidence="5">Spore protein</fullName>
    </submittedName>
</protein>
<dbReference type="GO" id="GO:0006265">
    <property type="term" value="P:DNA topological change"/>
    <property type="evidence" value="ECO:0007669"/>
    <property type="project" value="InterPro"/>
</dbReference>
<evidence type="ECO:0000313" key="5">
    <source>
        <dbReference type="EMBL" id="KIS23721.1"/>
    </source>
</evidence>
<evidence type="ECO:0000256" key="1">
    <source>
        <dbReference type="ARBA" id="ARBA00003863"/>
    </source>
</evidence>